<comment type="subcellular location">
    <subcellularLocation>
        <location evidence="1">Membrane</location>
        <topology evidence="1">Multi-pass membrane protein</topology>
    </subcellularLocation>
</comment>
<dbReference type="Pfam" id="PF10639">
    <property type="entry name" value="TMEM234"/>
    <property type="match status" value="1"/>
</dbReference>
<reference evidence="5 7" key="1">
    <citation type="journal article" date="2014" name="BMC Genomics">
        <title>Genome sequence of Anopheles sinensis provides insight into genetics basis of mosquito competence for malaria parasites.</title>
        <authorList>
            <person name="Zhou D."/>
            <person name="Zhang D."/>
            <person name="Ding G."/>
            <person name="Shi L."/>
            <person name="Hou Q."/>
            <person name="Ye Y."/>
            <person name="Xu Y."/>
            <person name="Zhou H."/>
            <person name="Xiong C."/>
            <person name="Li S."/>
            <person name="Yu J."/>
            <person name="Hong S."/>
            <person name="Yu X."/>
            <person name="Zou P."/>
            <person name="Chen C."/>
            <person name="Chang X."/>
            <person name="Wang W."/>
            <person name="Lv Y."/>
            <person name="Sun Y."/>
            <person name="Ma L."/>
            <person name="Shen B."/>
            <person name="Zhu C."/>
        </authorList>
    </citation>
    <scope>NUCLEOTIDE SEQUENCE [LARGE SCALE GENOMIC DNA]</scope>
</reference>
<dbReference type="EMBL" id="KE525423">
    <property type="protein sequence ID" value="KFB53901.1"/>
    <property type="molecule type" value="Genomic_DNA"/>
</dbReference>
<dbReference type="PANTHER" id="PTHR28668">
    <property type="entry name" value="TRANSMEMBRANE PROTEIN 234"/>
    <property type="match status" value="1"/>
</dbReference>
<dbReference type="EMBL" id="ATLV01027097">
    <property type="status" value="NOT_ANNOTATED_CDS"/>
    <property type="molecule type" value="Genomic_DNA"/>
</dbReference>
<accession>A0A084WUK7</accession>
<evidence type="ECO:0000313" key="6">
    <source>
        <dbReference type="EnsemblMetazoa" id="ASIC022348-PA"/>
    </source>
</evidence>
<proteinExistence type="predicted"/>
<dbReference type="Proteomes" id="UP000030765">
    <property type="component" value="Unassembled WGS sequence"/>
</dbReference>
<organism evidence="5">
    <name type="scientific">Anopheles sinensis</name>
    <name type="common">Mosquito</name>
    <dbReference type="NCBI Taxonomy" id="74873"/>
    <lineage>
        <taxon>Eukaryota</taxon>
        <taxon>Metazoa</taxon>
        <taxon>Ecdysozoa</taxon>
        <taxon>Arthropoda</taxon>
        <taxon>Hexapoda</taxon>
        <taxon>Insecta</taxon>
        <taxon>Pterygota</taxon>
        <taxon>Neoptera</taxon>
        <taxon>Endopterygota</taxon>
        <taxon>Diptera</taxon>
        <taxon>Nematocera</taxon>
        <taxon>Culicoidea</taxon>
        <taxon>Culicidae</taxon>
        <taxon>Anophelinae</taxon>
        <taxon>Anopheles</taxon>
    </lineage>
</organism>
<evidence type="ECO:0000256" key="1">
    <source>
        <dbReference type="ARBA" id="ARBA00004141"/>
    </source>
</evidence>
<dbReference type="AlphaFoldDB" id="A0A084WUK7"/>
<keyword evidence="2" id="KW-0812">Transmembrane</keyword>
<keyword evidence="3" id="KW-1133">Transmembrane helix</keyword>
<evidence type="ECO:0000313" key="5">
    <source>
        <dbReference type="EMBL" id="KFB53901.1"/>
    </source>
</evidence>
<keyword evidence="7" id="KW-1185">Reference proteome</keyword>
<name>A0A084WUK7_ANOSI</name>
<evidence type="ECO:0000256" key="4">
    <source>
        <dbReference type="ARBA" id="ARBA00023136"/>
    </source>
</evidence>
<gene>
    <name evidence="5" type="ORF">ZHAS_00022348</name>
</gene>
<sequence>MWGATNPFIKRGSIGYNELKADSKLGQIWLEIKFLISRWQYVLPLILNQLGSVVYVITLQRTELSLTVPMANSLTFVFTAITAKLLGEQQSGWRLSHALSGKLELETTKYGRTSWYIPGHTLGPAKKQKFSPCFGVNGRMLLLLPTDGGRGKPTTIHCQFSGRLGKGQILLHLAALAHPPPAAAPGSGHE</sequence>
<evidence type="ECO:0000313" key="7">
    <source>
        <dbReference type="Proteomes" id="UP000030765"/>
    </source>
</evidence>
<keyword evidence="4" id="KW-0472">Membrane</keyword>
<reference evidence="6" key="2">
    <citation type="submission" date="2020-05" db="UniProtKB">
        <authorList>
            <consortium name="EnsemblMetazoa"/>
        </authorList>
    </citation>
    <scope>IDENTIFICATION</scope>
</reference>
<dbReference type="InterPro" id="IPR018908">
    <property type="entry name" value="TMEM234"/>
</dbReference>
<protein>
    <submittedName>
        <fullName evidence="5">AGAP012180-PA-like protein</fullName>
    </submittedName>
</protein>
<evidence type="ECO:0000256" key="3">
    <source>
        <dbReference type="ARBA" id="ARBA00022989"/>
    </source>
</evidence>
<dbReference type="VEuPathDB" id="VectorBase:ASIC022348"/>
<evidence type="ECO:0000256" key="2">
    <source>
        <dbReference type="ARBA" id="ARBA00022692"/>
    </source>
</evidence>
<dbReference type="OrthoDB" id="43458at2759"/>
<dbReference type="PANTHER" id="PTHR28668:SF1">
    <property type="entry name" value="TRANSMEMBRANE PROTEIN 234"/>
    <property type="match status" value="1"/>
</dbReference>
<dbReference type="EnsemblMetazoa" id="ASIC022348-RA">
    <property type="protein sequence ID" value="ASIC022348-PA"/>
    <property type="gene ID" value="ASIC022348"/>
</dbReference>
<dbReference type="GO" id="GO:0016020">
    <property type="term" value="C:membrane"/>
    <property type="evidence" value="ECO:0007669"/>
    <property type="project" value="UniProtKB-SubCell"/>
</dbReference>